<dbReference type="EMBL" id="JABWGN010000017">
    <property type="protein sequence ID" value="NUW36755.1"/>
    <property type="molecule type" value="Genomic_DNA"/>
</dbReference>
<dbReference type="AlphaFoldDB" id="A0A7Y6M7J5"/>
<protein>
    <submittedName>
        <fullName evidence="2">Uncharacterized protein</fullName>
    </submittedName>
</protein>
<keyword evidence="1" id="KW-0472">Membrane</keyword>
<keyword evidence="3" id="KW-1185">Reference proteome</keyword>
<name>A0A7Y6M7J5_9ACTN</name>
<reference evidence="2 3" key="1">
    <citation type="submission" date="2020-06" db="EMBL/GenBank/DDBJ databases">
        <title>Nonomuraea sp. SMC257, a novel actinomycete isolated from soil.</title>
        <authorList>
            <person name="Chanama M."/>
        </authorList>
    </citation>
    <scope>NUCLEOTIDE SEQUENCE [LARGE SCALE GENOMIC DNA]</scope>
    <source>
        <strain evidence="2 3">SMC257</strain>
    </source>
</reference>
<gene>
    <name evidence="2" type="ORF">HTZ77_35915</name>
</gene>
<keyword evidence="1" id="KW-0812">Transmembrane</keyword>
<keyword evidence="1" id="KW-1133">Transmembrane helix</keyword>
<feature type="transmembrane region" description="Helical" evidence="1">
    <location>
        <begin position="15"/>
        <end position="33"/>
    </location>
</feature>
<evidence type="ECO:0000313" key="3">
    <source>
        <dbReference type="Proteomes" id="UP000586042"/>
    </source>
</evidence>
<evidence type="ECO:0000256" key="1">
    <source>
        <dbReference type="SAM" id="Phobius"/>
    </source>
</evidence>
<accession>A0A7Y6M7J5</accession>
<dbReference type="Proteomes" id="UP000586042">
    <property type="component" value="Unassembled WGS sequence"/>
</dbReference>
<evidence type="ECO:0000313" key="2">
    <source>
        <dbReference type="EMBL" id="NUW36755.1"/>
    </source>
</evidence>
<comment type="caution">
    <text evidence="2">The sequence shown here is derived from an EMBL/GenBank/DDBJ whole genome shotgun (WGS) entry which is preliminary data.</text>
</comment>
<dbReference type="RefSeq" id="WP_175594214.1">
    <property type="nucleotide sequence ID" value="NZ_JABWGN010000017.1"/>
</dbReference>
<sequence>MIGTIRGSRPTSRRAAYWVAGLSAAILLVALIWGEELRFLHSSANMAAVARTLRDGVELRDQSIGSLSFAFVRRESDQVYFYRGKTGGGDGYGYIWSPARRPSDVRHLMGPWYGFRDDAHQ</sequence>
<organism evidence="2 3">
    <name type="scientific">Nonomuraea montanisoli</name>
    <dbReference type="NCBI Taxonomy" id="2741721"/>
    <lineage>
        <taxon>Bacteria</taxon>
        <taxon>Bacillati</taxon>
        <taxon>Actinomycetota</taxon>
        <taxon>Actinomycetes</taxon>
        <taxon>Streptosporangiales</taxon>
        <taxon>Streptosporangiaceae</taxon>
        <taxon>Nonomuraea</taxon>
    </lineage>
</organism>
<proteinExistence type="predicted"/>